<dbReference type="Proteomes" id="UP000823863">
    <property type="component" value="Unassembled WGS sequence"/>
</dbReference>
<dbReference type="Gene3D" id="3.30.450.40">
    <property type="match status" value="1"/>
</dbReference>
<keyword evidence="3" id="KW-0805">Transcription regulation</keyword>
<dbReference type="SUPFAM" id="SSF46689">
    <property type="entry name" value="Homeodomain-like"/>
    <property type="match status" value="1"/>
</dbReference>
<dbReference type="InterPro" id="IPR003018">
    <property type="entry name" value="GAF"/>
</dbReference>
<evidence type="ECO:0000313" key="7">
    <source>
        <dbReference type="Proteomes" id="UP000823863"/>
    </source>
</evidence>
<dbReference type="SUPFAM" id="SSF55785">
    <property type="entry name" value="PYP-like sensor domain (PAS domain)"/>
    <property type="match status" value="1"/>
</dbReference>
<dbReference type="Pfam" id="PF00158">
    <property type="entry name" value="Sigma54_activat"/>
    <property type="match status" value="1"/>
</dbReference>
<dbReference type="InterPro" id="IPR029016">
    <property type="entry name" value="GAF-like_dom_sf"/>
</dbReference>
<dbReference type="GO" id="GO:0006355">
    <property type="term" value="P:regulation of DNA-templated transcription"/>
    <property type="evidence" value="ECO:0007669"/>
    <property type="project" value="InterPro"/>
</dbReference>
<keyword evidence="4" id="KW-0804">Transcription</keyword>
<organism evidence="6 7">
    <name type="scientific">Candidatus Enterocloster excrementigallinarum</name>
    <dbReference type="NCBI Taxonomy" id="2838558"/>
    <lineage>
        <taxon>Bacteria</taxon>
        <taxon>Bacillati</taxon>
        <taxon>Bacillota</taxon>
        <taxon>Clostridia</taxon>
        <taxon>Lachnospirales</taxon>
        <taxon>Lachnospiraceae</taxon>
        <taxon>Enterocloster</taxon>
    </lineage>
</organism>
<comment type="caution">
    <text evidence="6">The sequence shown here is derived from an EMBL/GenBank/DDBJ whole genome shotgun (WGS) entry which is preliminary data.</text>
</comment>
<dbReference type="SUPFAM" id="SSF52540">
    <property type="entry name" value="P-loop containing nucleoside triphosphate hydrolases"/>
    <property type="match status" value="1"/>
</dbReference>
<evidence type="ECO:0000256" key="4">
    <source>
        <dbReference type="ARBA" id="ARBA00023163"/>
    </source>
</evidence>
<keyword evidence="2" id="KW-0067">ATP-binding</keyword>
<dbReference type="InterPro" id="IPR002078">
    <property type="entry name" value="Sigma_54_int"/>
</dbReference>
<dbReference type="PANTHER" id="PTHR32071">
    <property type="entry name" value="TRANSCRIPTIONAL REGULATORY PROTEIN"/>
    <property type="match status" value="1"/>
</dbReference>
<dbReference type="PROSITE" id="PS50045">
    <property type="entry name" value="SIGMA54_INTERACT_4"/>
    <property type="match status" value="1"/>
</dbReference>
<dbReference type="Pfam" id="PF01590">
    <property type="entry name" value="GAF"/>
    <property type="match status" value="1"/>
</dbReference>
<dbReference type="Gene3D" id="1.10.10.60">
    <property type="entry name" value="Homeodomain-like"/>
    <property type="match status" value="1"/>
</dbReference>
<dbReference type="GO" id="GO:0003677">
    <property type="term" value="F:DNA binding"/>
    <property type="evidence" value="ECO:0007669"/>
    <property type="project" value="UniProtKB-KW"/>
</dbReference>
<reference evidence="6" key="2">
    <citation type="submission" date="2021-04" db="EMBL/GenBank/DDBJ databases">
        <authorList>
            <person name="Gilroy R."/>
        </authorList>
    </citation>
    <scope>NUCLEOTIDE SEQUENCE</scope>
    <source>
        <strain evidence="6">CHK198-12963</strain>
    </source>
</reference>
<dbReference type="EMBL" id="DWWB01000016">
    <property type="protein sequence ID" value="HJC65800.1"/>
    <property type="molecule type" value="Genomic_DNA"/>
</dbReference>
<dbReference type="InterPro" id="IPR035965">
    <property type="entry name" value="PAS-like_dom_sf"/>
</dbReference>
<dbReference type="AlphaFoldDB" id="A0A9D2TCX2"/>
<dbReference type="Gene3D" id="3.30.450.20">
    <property type="entry name" value="PAS domain"/>
    <property type="match status" value="1"/>
</dbReference>
<dbReference type="Gene3D" id="3.40.50.300">
    <property type="entry name" value="P-loop containing nucleotide triphosphate hydrolases"/>
    <property type="match status" value="1"/>
</dbReference>
<reference evidence="6" key="1">
    <citation type="journal article" date="2021" name="PeerJ">
        <title>Extensive microbial diversity within the chicken gut microbiome revealed by metagenomics and culture.</title>
        <authorList>
            <person name="Gilroy R."/>
            <person name="Ravi A."/>
            <person name="Getino M."/>
            <person name="Pursley I."/>
            <person name="Horton D.L."/>
            <person name="Alikhan N.F."/>
            <person name="Baker D."/>
            <person name="Gharbi K."/>
            <person name="Hall N."/>
            <person name="Watson M."/>
            <person name="Adriaenssens E.M."/>
            <person name="Foster-Nyarko E."/>
            <person name="Jarju S."/>
            <person name="Secka A."/>
            <person name="Antonio M."/>
            <person name="Oren A."/>
            <person name="Chaudhuri R.R."/>
            <person name="La Ragione R."/>
            <person name="Hildebrand F."/>
            <person name="Pallen M.J."/>
        </authorList>
    </citation>
    <scope>NUCLEOTIDE SEQUENCE</scope>
    <source>
        <strain evidence="6">CHK198-12963</strain>
    </source>
</reference>
<accession>A0A9D2TCX2</accession>
<evidence type="ECO:0000259" key="5">
    <source>
        <dbReference type="PROSITE" id="PS50045"/>
    </source>
</evidence>
<protein>
    <submittedName>
        <fullName evidence="6">Sigma 54-interacting transcriptional regulator</fullName>
    </submittedName>
</protein>
<dbReference type="Pfam" id="PF13188">
    <property type="entry name" value="PAS_8"/>
    <property type="match status" value="1"/>
</dbReference>
<keyword evidence="1" id="KW-0547">Nucleotide-binding</keyword>
<sequence>MDSRLGTIKGFVDNFASVISDVLDTDVIITDSNMNIVGSAFKYFSLYQDIKIGSLIADVLINRHNLLIEDKSAVTSCRECEKYRVCKMKGFVGVPIHYGNQVIGVIALILPRFKVKTLFEKLDSTVSFMESMADLVAVRMMEHMEKKGLQQRIHQLEAVLDLMDDAVVYTDTYGNIEYMNTSFKREFQVNRSQAGKKIMEIYPIFQDWYKSDKDLKNVKVSIDYGSGIFYGMVKSRKIYYSGQEYGIIFCFRPYQQIHDSSVKFLEGTLVTFDWISEFVGEDVIETAKELAEKDENLLITGSDNALNELIAKAVFNHSERRLEGIKVIYMQNVYRDLLDQYLMDEYGLLRSMDNGTMVIVQPEKMTRYVQDKLAELMKKEKLEVKHGFSLRINVRFIFCTTENLKELVQAGKFSEKLYLEISHHVISNPETIHNDYKAFIKFAFSGLSYYSKVWNQNREMITPGLLETLWQKYRHLSIGEIETILEKIIKEGGDDLESEGEMIHPQENYFISMKEIERRQIEALMNGDVFGKRYTKKEIGEILKISRTTLYRRMKEYGLDQKKTEN</sequence>
<evidence type="ECO:0000256" key="3">
    <source>
        <dbReference type="ARBA" id="ARBA00023015"/>
    </source>
</evidence>
<proteinExistence type="predicted"/>
<feature type="domain" description="Sigma-54 factor interaction" evidence="5">
    <location>
        <begin position="281"/>
        <end position="490"/>
    </location>
</feature>
<name>A0A9D2TCX2_9FIRM</name>
<dbReference type="InterPro" id="IPR027417">
    <property type="entry name" value="P-loop_NTPase"/>
</dbReference>
<evidence type="ECO:0000313" key="6">
    <source>
        <dbReference type="EMBL" id="HJC65800.1"/>
    </source>
</evidence>
<dbReference type="InterPro" id="IPR009057">
    <property type="entry name" value="Homeodomain-like_sf"/>
</dbReference>
<gene>
    <name evidence="6" type="ORF">H9931_03635</name>
</gene>
<dbReference type="GO" id="GO:0005524">
    <property type="term" value="F:ATP binding"/>
    <property type="evidence" value="ECO:0007669"/>
    <property type="project" value="UniProtKB-KW"/>
</dbReference>
<evidence type="ECO:0000256" key="1">
    <source>
        <dbReference type="ARBA" id="ARBA00022741"/>
    </source>
</evidence>
<evidence type="ECO:0000256" key="2">
    <source>
        <dbReference type="ARBA" id="ARBA00022840"/>
    </source>
</evidence>
<dbReference type="InterPro" id="IPR000014">
    <property type="entry name" value="PAS"/>
</dbReference>